<keyword evidence="3" id="KW-0804">Transcription</keyword>
<evidence type="ECO:0000256" key="1">
    <source>
        <dbReference type="ARBA" id="ARBA00023015"/>
    </source>
</evidence>
<gene>
    <name evidence="5" type="ORF">O159_19970</name>
</gene>
<dbReference type="Pfam" id="PF13377">
    <property type="entry name" value="Peripla_BP_3"/>
    <property type="match status" value="1"/>
</dbReference>
<dbReference type="PANTHER" id="PTHR30146">
    <property type="entry name" value="LACI-RELATED TRANSCRIPTIONAL REPRESSOR"/>
    <property type="match status" value="1"/>
</dbReference>
<evidence type="ECO:0000256" key="2">
    <source>
        <dbReference type="ARBA" id="ARBA00023125"/>
    </source>
</evidence>
<keyword evidence="2" id="KW-0238">DNA-binding</keyword>
<dbReference type="KEGG" id="lxy:O159_19970"/>
<evidence type="ECO:0000256" key="3">
    <source>
        <dbReference type="ARBA" id="ARBA00023163"/>
    </source>
</evidence>
<dbReference type="GO" id="GO:0003700">
    <property type="term" value="F:DNA-binding transcription factor activity"/>
    <property type="evidence" value="ECO:0007669"/>
    <property type="project" value="TreeGrafter"/>
</dbReference>
<dbReference type="InterPro" id="IPR028082">
    <property type="entry name" value="Peripla_BP_I"/>
</dbReference>
<dbReference type="PANTHER" id="PTHR30146:SF109">
    <property type="entry name" value="HTH-TYPE TRANSCRIPTIONAL REGULATOR GALS"/>
    <property type="match status" value="1"/>
</dbReference>
<dbReference type="eggNOG" id="COG1609">
    <property type="taxonomic scope" value="Bacteria"/>
</dbReference>
<evidence type="ECO:0000259" key="4">
    <source>
        <dbReference type="Pfam" id="PF13377"/>
    </source>
</evidence>
<protein>
    <recommendedName>
        <fullName evidence="4">Transcriptional regulator LacI/GalR-like sensor domain-containing protein</fullName>
    </recommendedName>
</protein>
<accession>U3P866</accession>
<evidence type="ECO:0000313" key="6">
    <source>
        <dbReference type="Proteomes" id="UP000016743"/>
    </source>
</evidence>
<feature type="domain" description="Transcriptional regulator LacI/GalR-like sensor" evidence="4">
    <location>
        <begin position="8"/>
        <end position="99"/>
    </location>
</feature>
<keyword evidence="6" id="KW-1185">Reference proteome</keyword>
<dbReference type="HOGENOM" id="CLU_037628_15_4_11"/>
<dbReference type="Proteomes" id="UP000016743">
    <property type="component" value="Chromosome"/>
</dbReference>
<dbReference type="EMBL" id="CP006734">
    <property type="protein sequence ID" value="AGW42001.1"/>
    <property type="molecule type" value="Genomic_DNA"/>
</dbReference>
<organism evidence="5 6">
    <name type="scientific">Leifsonia xyli subsp. cynodontis DSM 46306</name>
    <dbReference type="NCBI Taxonomy" id="1389489"/>
    <lineage>
        <taxon>Bacteria</taxon>
        <taxon>Bacillati</taxon>
        <taxon>Actinomycetota</taxon>
        <taxon>Actinomycetes</taxon>
        <taxon>Micrococcales</taxon>
        <taxon>Microbacteriaceae</taxon>
        <taxon>Leifsonia</taxon>
    </lineage>
</organism>
<sequence>MLHAGASACIAFNDLLAIGMLARFHERGVAVPHEVSLVGCDDIFGADFCNPPLTTLTAPIEQAGRTAVALLLSQLDDANAPVTRRTATLPTHLTVRASTGPAPAKGRA</sequence>
<dbReference type="AlphaFoldDB" id="U3P866"/>
<evidence type="ECO:0000313" key="5">
    <source>
        <dbReference type="EMBL" id="AGW42001.1"/>
    </source>
</evidence>
<dbReference type="SUPFAM" id="SSF53822">
    <property type="entry name" value="Periplasmic binding protein-like I"/>
    <property type="match status" value="1"/>
</dbReference>
<dbReference type="GO" id="GO:0000976">
    <property type="term" value="F:transcription cis-regulatory region binding"/>
    <property type="evidence" value="ECO:0007669"/>
    <property type="project" value="TreeGrafter"/>
</dbReference>
<reference evidence="5 6" key="1">
    <citation type="journal article" date="2013" name="Genome Announc.">
        <title>Complete Genome Sequence of Leifsonia xyli subsp. cynodontis Strain DSM46306, a Gram-Positive Bacterial Pathogen of Grasses.</title>
        <authorList>
            <person name="Monteiro-Vitorello C.B."/>
            <person name="Zerillo M.M."/>
            <person name="Van Sluys M.A."/>
            <person name="Camargo L.E."/>
            <person name="Kitajima J.P."/>
        </authorList>
    </citation>
    <scope>NUCLEOTIDE SEQUENCE [LARGE SCALE GENOMIC DNA]</scope>
    <source>
        <strain evidence="5 6">DSM 46306</strain>
    </source>
</reference>
<dbReference type="STRING" id="1389489.O159_19970"/>
<proteinExistence type="predicted"/>
<dbReference type="CDD" id="cd06267">
    <property type="entry name" value="PBP1_LacI_sugar_binding-like"/>
    <property type="match status" value="1"/>
</dbReference>
<keyword evidence="1" id="KW-0805">Transcription regulation</keyword>
<dbReference type="Gene3D" id="3.40.50.2300">
    <property type="match status" value="1"/>
</dbReference>
<name>U3P866_LEIXC</name>
<dbReference type="InterPro" id="IPR046335">
    <property type="entry name" value="LacI/GalR-like_sensor"/>
</dbReference>